<proteinExistence type="predicted"/>
<sequence>MIIKGPPTSSEEYQIIFQWLEERSNYSIGAMAFLAQTQATNAEWQLLRLYDSKNAEQLLGVAVIVAGGTCFWVPSKTSSSGALLCTSILELQPRRIVTTAIGRDLLHAEIKQKGCILREYEQWIMICSRQFFEAQGRLAELSDIARLNEYQHQYNNERSVNETPDWASLIQQQKIIVLEADEQIVSIVRLGIETDRLVSIGGTYTFPAYRRKGFAERALKFAVNRIVETGRIAHLIVDVDNTPAVTLYRQMGFKCVESSYIVYPEYL</sequence>
<dbReference type="Proteomes" id="UP000516745">
    <property type="component" value="Chromosome"/>
</dbReference>
<keyword evidence="1" id="KW-0808">Transferase</keyword>
<dbReference type="InterPro" id="IPR016181">
    <property type="entry name" value="Acyl_CoA_acyltransferase"/>
</dbReference>
<dbReference type="AlphaFoldDB" id="A0A7H2TB47"/>
<dbReference type="SUPFAM" id="SSF55729">
    <property type="entry name" value="Acyl-CoA N-acyltransferases (Nat)"/>
    <property type="match status" value="1"/>
</dbReference>
<evidence type="ECO:0000313" key="2">
    <source>
        <dbReference type="Proteomes" id="UP000516745"/>
    </source>
</evidence>
<accession>A0A7H2TB47</accession>
<dbReference type="PROSITE" id="PS51186">
    <property type="entry name" value="GNAT"/>
    <property type="match status" value="1"/>
</dbReference>
<dbReference type="GO" id="GO:0016747">
    <property type="term" value="F:acyltransferase activity, transferring groups other than amino-acyl groups"/>
    <property type="evidence" value="ECO:0007669"/>
    <property type="project" value="InterPro"/>
</dbReference>
<reference evidence="1 2" key="2">
    <citation type="submission" date="2020-09" db="EMBL/GenBank/DDBJ databases">
        <authorList>
            <person name="Chen F.-J."/>
            <person name="Lee Y.-T."/>
        </authorList>
    </citation>
    <scope>NUCLEOTIDE SEQUENCE [LARGE SCALE GENOMIC DNA]</scope>
    <source>
        <strain evidence="1 2">AS72</strain>
    </source>
</reference>
<protein>
    <submittedName>
        <fullName evidence="1">GNAT family N-acetyltransferase</fullName>
    </submittedName>
</protein>
<reference evidence="2" key="1">
    <citation type="submission" date="2020-09" db="EMBL/GenBank/DDBJ databases">
        <title>Clinical and molecular characterization of Acinetobacter seifertii in Taiwan.</title>
        <authorList>
            <person name="Li L.-H."/>
            <person name="Yang Y.-S."/>
            <person name="Sun J.-R."/>
            <person name="Huang T.-W."/>
            <person name="Huang W.-C."/>
            <person name="Wang Y.-C."/>
            <person name="Kuo T.-H."/>
            <person name="Kuo S.-C."/>
            <person name="Chen T.-L."/>
        </authorList>
    </citation>
    <scope>NUCLEOTIDE SEQUENCE [LARGE SCALE GENOMIC DNA]</scope>
    <source>
        <strain evidence="2">AS72</strain>
    </source>
</reference>
<dbReference type="EMBL" id="CP061565">
    <property type="protein sequence ID" value="QNX08983.1"/>
    <property type="molecule type" value="Genomic_DNA"/>
</dbReference>
<dbReference type="Pfam" id="PF00583">
    <property type="entry name" value="Acetyltransf_1"/>
    <property type="match status" value="1"/>
</dbReference>
<gene>
    <name evidence="1" type="ORF">IC795_01180</name>
</gene>
<evidence type="ECO:0000313" key="1">
    <source>
        <dbReference type="EMBL" id="QNX08983.1"/>
    </source>
</evidence>
<dbReference type="Gene3D" id="3.40.630.30">
    <property type="match status" value="1"/>
</dbReference>
<organism evidence="1 2">
    <name type="scientific">Acinetobacter seifertii</name>
    <dbReference type="NCBI Taxonomy" id="1530123"/>
    <lineage>
        <taxon>Bacteria</taxon>
        <taxon>Pseudomonadati</taxon>
        <taxon>Pseudomonadota</taxon>
        <taxon>Gammaproteobacteria</taxon>
        <taxon>Moraxellales</taxon>
        <taxon>Moraxellaceae</taxon>
        <taxon>Acinetobacter</taxon>
        <taxon>Acinetobacter calcoaceticus/baumannii complex</taxon>
    </lineage>
</organism>
<name>A0A7H2TB47_9GAMM</name>
<dbReference type="InterPro" id="IPR000182">
    <property type="entry name" value="GNAT_dom"/>
</dbReference>
<dbReference type="CDD" id="cd04301">
    <property type="entry name" value="NAT_SF"/>
    <property type="match status" value="1"/>
</dbReference>